<dbReference type="InterPro" id="IPR013551">
    <property type="entry name" value="YicC-like_C"/>
</dbReference>
<dbReference type="STRING" id="713585.THITH_01470"/>
<keyword evidence="3" id="KW-0255">Endonuclease</keyword>
<dbReference type="AlphaFoldDB" id="W0DIX0"/>
<evidence type="ECO:0000313" key="9">
    <source>
        <dbReference type="Proteomes" id="UP000005289"/>
    </source>
</evidence>
<dbReference type="NCBIfam" id="TIGR00255">
    <property type="entry name" value="YicC/YloC family endoribonuclease"/>
    <property type="match status" value="1"/>
</dbReference>
<dbReference type="HOGENOM" id="CLU_076609_0_0_6"/>
<evidence type="ECO:0000259" key="6">
    <source>
        <dbReference type="Pfam" id="PF03755"/>
    </source>
</evidence>
<evidence type="ECO:0008006" key="10">
    <source>
        <dbReference type="Google" id="ProtNLM"/>
    </source>
</evidence>
<dbReference type="RefSeq" id="WP_006746300.1">
    <property type="nucleotide sequence ID" value="NZ_CP007029.1"/>
</dbReference>
<dbReference type="PANTHER" id="PTHR30636">
    <property type="entry name" value="UPF0701 PROTEIN YICC"/>
    <property type="match status" value="1"/>
</dbReference>
<dbReference type="Pfam" id="PF03755">
    <property type="entry name" value="YicC-like_N"/>
    <property type="match status" value="1"/>
</dbReference>
<dbReference type="Pfam" id="PF08340">
    <property type="entry name" value="YicC-like_C"/>
    <property type="match status" value="1"/>
</dbReference>
<keyword evidence="2" id="KW-0540">Nuclease</keyword>
<organism evidence="8 9">
    <name type="scientific">Thioalkalivibrio paradoxus ARh 1</name>
    <dbReference type="NCBI Taxonomy" id="713585"/>
    <lineage>
        <taxon>Bacteria</taxon>
        <taxon>Pseudomonadati</taxon>
        <taxon>Pseudomonadota</taxon>
        <taxon>Gammaproteobacteria</taxon>
        <taxon>Chromatiales</taxon>
        <taxon>Ectothiorhodospiraceae</taxon>
        <taxon>Thioalkalivibrio</taxon>
    </lineage>
</organism>
<evidence type="ECO:0000256" key="4">
    <source>
        <dbReference type="ARBA" id="ARBA00022801"/>
    </source>
</evidence>
<accession>W0DIX0</accession>
<comment type="similarity">
    <text evidence="5">Belongs to the YicC/YloC family.</text>
</comment>
<reference evidence="8 9" key="1">
    <citation type="submission" date="2013-12" db="EMBL/GenBank/DDBJ databases">
        <authorList>
            <consortium name="DOE Joint Genome Institute"/>
            <person name="Muyzer G."/>
            <person name="Huntemann M."/>
            <person name="Han J."/>
            <person name="Chen A."/>
            <person name="Kyrpides N."/>
            <person name="Mavromatis K."/>
            <person name="Markowitz V."/>
            <person name="Palaniappan K."/>
            <person name="Ivanova N."/>
            <person name="Schaumberg A."/>
            <person name="Pati A."/>
            <person name="Liolios K."/>
            <person name="Nordberg H.P."/>
            <person name="Cantor M.N."/>
            <person name="Hua S.X."/>
            <person name="Woyke T."/>
        </authorList>
    </citation>
    <scope>NUCLEOTIDE SEQUENCE [LARGE SCALE GENOMIC DNA]</scope>
    <source>
        <strain evidence="8 9">ARh 1</strain>
    </source>
</reference>
<comment type="cofactor">
    <cofactor evidence="1">
        <name>a divalent metal cation</name>
        <dbReference type="ChEBI" id="CHEBI:60240"/>
    </cofactor>
</comment>
<evidence type="ECO:0000313" key="8">
    <source>
        <dbReference type="EMBL" id="AHE97167.1"/>
    </source>
</evidence>
<keyword evidence="4" id="KW-0378">Hydrolase</keyword>
<dbReference type="KEGG" id="tti:THITH_01470"/>
<evidence type="ECO:0000256" key="5">
    <source>
        <dbReference type="ARBA" id="ARBA00035648"/>
    </source>
</evidence>
<gene>
    <name evidence="8" type="ORF">THITH_01470</name>
</gene>
<dbReference type="EMBL" id="CP007029">
    <property type="protein sequence ID" value="AHE97167.1"/>
    <property type="molecule type" value="Genomic_DNA"/>
</dbReference>
<evidence type="ECO:0000259" key="7">
    <source>
        <dbReference type="Pfam" id="PF08340"/>
    </source>
</evidence>
<sequence>MTASMTGFARHALEVEGQLLVWELRSVNHRYLDLRLQLPEGLRELEPELRAAIQQAIARGKIDAQLRVEATGADVQIAFDAARAKALIGAIGEVDHMMVNGARVSPLEILAWPGVLESSVSPDADALRERVLQALRAAIDDLRAMRAAEGDVLRQSLQQRLDAFAGLAAQVRERRPEVLQEQRERLQARIGELDLTLDPQRLEQEVALLAQRLDVDEELDRLDGHVAAMREILERDEPVGRRLDFLMQEFNREANTLSSKSHDLLTTQAAMEMKVLIEQMREQIQNVE</sequence>
<evidence type="ECO:0000256" key="3">
    <source>
        <dbReference type="ARBA" id="ARBA00022759"/>
    </source>
</evidence>
<proteinExistence type="inferred from homology"/>
<dbReference type="InterPro" id="IPR005229">
    <property type="entry name" value="YicC/YloC-like"/>
</dbReference>
<dbReference type="PANTHER" id="PTHR30636:SF3">
    <property type="entry name" value="UPF0701 PROTEIN YICC"/>
    <property type="match status" value="1"/>
</dbReference>
<keyword evidence="9" id="KW-1185">Reference proteome</keyword>
<name>W0DIX0_9GAMM</name>
<evidence type="ECO:0000256" key="1">
    <source>
        <dbReference type="ARBA" id="ARBA00001968"/>
    </source>
</evidence>
<dbReference type="InterPro" id="IPR013527">
    <property type="entry name" value="YicC-like_N"/>
</dbReference>
<dbReference type="Proteomes" id="UP000005289">
    <property type="component" value="Chromosome"/>
</dbReference>
<dbReference type="GO" id="GO:0016787">
    <property type="term" value="F:hydrolase activity"/>
    <property type="evidence" value="ECO:0007669"/>
    <property type="project" value="UniProtKB-KW"/>
</dbReference>
<feature type="domain" description="Endoribonuclease YicC-like C-terminal" evidence="7">
    <location>
        <begin position="171"/>
        <end position="288"/>
    </location>
</feature>
<dbReference type="OrthoDB" id="9771229at2"/>
<dbReference type="GO" id="GO:0004521">
    <property type="term" value="F:RNA endonuclease activity"/>
    <property type="evidence" value="ECO:0007669"/>
    <property type="project" value="InterPro"/>
</dbReference>
<evidence type="ECO:0000256" key="2">
    <source>
        <dbReference type="ARBA" id="ARBA00022722"/>
    </source>
</evidence>
<feature type="domain" description="Endoribonuclease YicC-like N-terminal" evidence="6">
    <location>
        <begin position="3"/>
        <end position="154"/>
    </location>
</feature>
<protein>
    <recommendedName>
        <fullName evidence="10">Stress-induced protein</fullName>
    </recommendedName>
</protein>